<dbReference type="Proteomes" id="UP001447188">
    <property type="component" value="Unassembled WGS sequence"/>
</dbReference>
<dbReference type="Pfam" id="PF11841">
    <property type="entry name" value="ELMO_ARM"/>
    <property type="match status" value="1"/>
</dbReference>
<dbReference type="Gene3D" id="1.25.10.10">
    <property type="entry name" value="Leucine-rich Repeat Variant"/>
    <property type="match status" value="1"/>
</dbReference>
<dbReference type="InterPro" id="IPR050868">
    <property type="entry name" value="ELMO_domain-containing"/>
</dbReference>
<dbReference type="Pfam" id="PF16457">
    <property type="entry name" value="PH_12"/>
    <property type="match status" value="1"/>
</dbReference>
<evidence type="ECO:0000256" key="1">
    <source>
        <dbReference type="ARBA" id="ARBA00022703"/>
    </source>
</evidence>
<feature type="domain" description="ELMO" evidence="5">
    <location>
        <begin position="219"/>
        <end position="392"/>
    </location>
</feature>
<reference evidence="6 7" key="1">
    <citation type="submission" date="2024-02" db="EMBL/GenBank/DDBJ databases">
        <title>Discinaceae phylogenomics.</title>
        <authorList>
            <person name="Dirks A.C."/>
            <person name="James T.Y."/>
        </authorList>
    </citation>
    <scope>NUCLEOTIDE SEQUENCE [LARGE SCALE GENOMIC DNA]</scope>
    <source>
        <strain evidence="6 7">ACD0624</strain>
    </source>
</reference>
<keyword evidence="3" id="KW-0729">SH3-binding</keyword>
<comment type="function">
    <text evidence="4">Involved in cytoskeletal rearrangements required for phagocytosis of apoptotic cells and cell motility. Acts in association with DOCK1 and CRK. Was initially proposed to be required in complex with DOCK1 to activate Rac Rho small GTPases. May enhance the guanine nucleotide exchange factor (GEF) activity of DOCK1.</text>
</comment>
<dbReference type="SUPFAM" id="SSF48371">
    <property type="entry name" value="ARM repeat"/>
    <property type="match status" value="1"/>
</dbReference>
<dbReference type="Gene3D" id="2.30.29.30">
    <property type="entry name" value="Pleckstrin-homology domain (PH domain)/Phosphotyrosine-binding domain (PTB)"/>
    <property type="match status" value="1"/>
</dbReference>
<organism evidence="6 7">
    <name type="scientific">Discina gigas</name>
    <dbReference type="NCBI Taxonomy" id="1032678"/>
    <lineage>
        <taxon>Eukaryota</taxon>
        <taxon>Fungi</taxon>
        <taxon>Dikarya</taxon>
        <taxon>Ascomycota</taxon>
        <taxon>Pezizomycotina</taxon>
        <taxon>Pezizomycetes</taxon>
        <taxon>Pezizales</taxon>
        <taxon>Discinaceae</taxon>
        <taxon>Discina</taxon>
    </lineage>
</organism>
<dbReference type="InterPro" id="IPR011989">
    <property type="entry name" value="ARM-like"/>
</dbReference>
<dbReference type="InterPro" id="IPR006816">
    <property type="entry name" value="ELMO_dom"/>
</dbReference>
<gene>
    <name evidence="6" type="ORF">Q9L58_000583</name>
</gene>
<name>A0ABR3GWG7_9PEZI</name>
<dbReference type="InterPro" id="IPR001849">
    <property type="entry name" value="PH_domain"/>
</dbReference>
<sequence length="661" mass="74754">MAVFKLQSNIGDPSFAERFIAQGGLSKLRALALTATGNTLAYSLTSFSRLLELDKGWDYVNGDLISRVVELIVTHPLVNILRGAMSILVSIVSHPHMSSAHGSYTGPFGFRALKPAISTHPQFLEMLVSRLSSADHALCANSLQLINSLMRDAITNDADNEWPRFIKRLQDLGVIKAVFILMQSSALQDLAQPLLEFQALTKVLLRRWRDVKVDLEMKEHRIALKGLHLASAPERSSDPSAKSKHNPEKWRRLGFETESPAWEFGEVGFLGMMDLTDFVRKDEDGFRKVLLEQNAKTPDSRCPLARASITVTLILYHQFGVSNSTIDDAKTYAVLESRTNYERAFRPLLLQWSRLHTAALSAFLRLWIETDAATEDFDKVAELVRVLIYHVVGQAPRTKEVTDVEEELTCFEYLRLRDLQMEILETTYESAWGNHLKHVREELKTEALQFVKEQRIRCLLHGTWFPVSAAGRSEDGGKRGEKVVVSTGWRYVRLSHNRRYLHYCDYEMETAYEPKLEELPEKIDLSIVSSVVSNVVPASLDSRSSSNTLTQSSKLASTKITIHGYPPPDTSISPAPQREMVLLTLHPQTHSVASEWLDGLLMLLNQQPITSETNKLINLVTNYGLKIRLLNVRYTDDFHTNPPSLPGREGVDDDYYYSLFV</sequence>
<dbReference type="InterPro" id="IPR011993">
    <property type="entry name" value="PH-like_dom_sf"/>
</dbReference>
<evidence type="ECO:0000256" key="4">
    <source>
        <dbReference type="ARBA" id="ARBA00024863"/>
    </source>
</evidence>
<evidence type="ECO:0000256" key="2">
    <source>
        <dbReference type="ARBA" id="ARBA00022907"/>
    </source>
</evidence>
<dbReference type="PANTHER" id="PTHR12771:SF56">
    <property type="entry name" value="CED-12"/>
    <property type="match status" value="1"/>
</dbReference>
<proteinExistence type="predicted"/>
<evidence type="ECO:0000313" key="7">
    <source>
        <dbReference type="Proteomes" id="UP001447188"/>
    </source>
</evidence>
<dbReference type="Pfam" id="PF04727">
    <property type="entry name" value="ELMO_CED12"/>
    <property type="match status" value="1"/>
</dbReference>
<dbReference type="PANTHER" id="PTHR12771">
    <property type="entry name" value="ENGULFMENT AND CELL MOTILITY"/>
    <property type="match status" value="1"/>
</dbReference>
<evidence type="ECO:0000256" key="3">
    <source>
        <dbReference type="ARBA" id="ARBA00023036"/>
    </source>
</evidence>
<dbReference type="InterPro" id="IPR024574">
    <property type="entry name" value="ELMO_ARM"/>
</dbReference>
<dbReference type="PROSITE" id="PS51335">
    <property type="entry name" value="ELMO"/>
    <property type="match status" value="1"/>
</dbReference>
<keyword evidence="1" id="KW-0053">Apoptosis</keyword>
<dbReference type="InterPro" id="IPR016024">
    <property type="entry name" value="ARM-type_fold"/>
</dbReference>
<protein>
    <recommendedName>
        <fullName evidence="5">ELMO domain-containing protein</fullName>
    </recommendedName>
</protein>
<comment type="caution">
    <text evidence="6">The sequence shown here is derived from an EMBL/GenBank/DDBJ whole genome shotgun (WGS) entry which is preliminary data.</text>
</comment>
<keyword evidence="7" id="KW-1185">Reference proteome</keyword>
<evidence type="ECO:0000313" key="6">
    <source>
        <dbReference type="EMBL" id="KAL0640303.1"/>
    </source>
</evidence>
<evidence type="ECO:0000259" key="5">
    <source>
        <dbReference type="PROSITE" id="PS51335"/>
    </source>
</evidence>
<dbReference type="EMBL" id="JBBBZM010000004">
    <property type="protein sequence ID" value="KAL0640303.1"/>
    <property type="molecule type" value="Genomic_DNA"/>
</dbReference>
<keyword evidence="2" id="KW-0581">Phagocytosis</keyword>
<accession>A0ABR3GWG7</accession>